<feature type="domain" description="Integral membrane bound transporter" evidence="6">
    <location>
        <begin position="212"/>
        <end position="337"/>
    </location>
</feature>
<dbReference type="RefSeq" id="WP_231445324.1">
    <property type="nucleotide sequence ID" value="NZ_JAJOMB010000013.1"/>
</dbReference>
<evidence type="ECO:0000313" key="8">
    <source>
        <dbReference type="Proteomes" id="UP001138997"/>
    </source>
</evidence>
<proteinExistence type="predicted"/>
<feature type="transmembrane region" description="Helical" evidence="5">
    <location>
        <begin position="26"/>
        <end position="47"/>
    </location>
</feature>
<evidence type="ECO:0000259" key="6">
    <source>
        <dbReference type="Pfam" id="PF13515"/>
    </source>
</evidence>
<dbReference type="EMBL" id="JAJOMB010000013">
    <property type="protein sequence ID" value="MCD5313769.1"/>
    <property type="molecule type" value="Genomic_DNA"/>
</dbReference>
<dbReference type="Pfam" id="PF13515">
    <property type="entry name" value="FUSC_2"/>
    <property type="match status" value="1"/>
</dbReference>
<feature type="transmembrane region" description="Helical" evidence="5">
    <location>
        <begin position="54"/>
        <end position="71"/>
    </location>
</feature>
<sequence>MSGLPFSPRATVRGWGLTELRPHEHAHWGALRAVVSVGVPVAVLVALGRTDLTLFASFGAFCSLYGRHSIYSSRLRMQTETGVFMVCAVTLGVLVAAVGGTALAITATAAVSVLSYLISRWAHWAPPGALFPVFAVGACAAHHQPWSMVPIALGVSAATAVFAVLVGQGGQLFAAGRNREKRPHKRRLSRAELFNAPGVRGDLLAYAVGPALAGTIAVAAGGAHPYWAMVSAVAPLTGPSSTHRVARAMHRIWGTLAGVLLSLAILSFDPNVVTTLVLALIAQAWAELFVARNYGLAVIGITPLALLMQHLAVESDPLSTAADRLAETALGLAIAIALVLLSSRWARTAPAK</sequence>
<feature type="transmembrane region" description="Helical" evidence="5">
    <location>
        <begin position="83"/>
        <end position="116"/>
    </location>
</feature>
<evidence type="ECO:0000256" key="5">
    <source>
        <dbReference type="SAM" id="Phobius"/>
    </source>
</evidence>
<feature type="transmembrane region" description="Helical" evidence="5">
    <location>
        <begin position="325"/>
        <end position="346"/>
    </location>
</feature>
<evidence type="ECO:0000256" key="1">
    <source>
        <dbReference type="ARBA" id="ARBA00004141"/>
    </source>
</evidence>
<protein>
    <submittedName>
        <fullName evidence="7">FUSC family protein</fullName>
    </submittedName>
</protein>
<feature type="transmembrane region" description="Helical" evidence="5">
    <location>
        <begin position="151"/>
        <end position="176"/>
    </location>
</feature>
<comment type="caution">
    <text evidence="7">The sequence shown here is derived from an EMBL/GenBank/DDBJ whole genome shotgun (WGS) entry which is preliminary data.</text>
</comment>
<feature type="transmembrane region" description="Helical" evidence="5">
    <location>
        <begin position="252"/>
        <end position="282"/>
    </location>
</feature>
<evidence type="ECO:0000256" key="3">
    <source>
        <dbReference type="ARBA" id="ARBA00022989"/>
    </source>
</evidence>
<name>A0A9X1NH38_9ACTN</name>
<comment type="subcellular location">
    <subcellularLocation>
        <location evidence="1">Membrane</location>
        <topology evidence="1">Multi-pass membrane protein</topology>
    </subcellularLocation>
</comment>
<evidence type="ECO:0000256" key="4">
    <source>
        <dbReference type="ARBA" id="ARBA00023136"/>
    </source>
</evidence>
<keyword evidence="8" id="KW-1185">Reference proteome</keyword>
<feature type="transmembrane region" description="Helical" evidence="5">
    <location>
        <begin position="294"/>
        <end position="313"/>
    </location>
</feature>
<keyword evidence="3 5" id="KW-1133">Transmembrane helix</keyword>
<accession>A0A9X1NH38</accession>
<evidence type="ECO:0000313" key="7">
    <source>
        <dbReference type="EMBL" id="MCD5313769.1"/>
    </source>
</evidence>
<reference evidence="7" key="1">
    <citation type="submission" date="2021-11" db="EMBL/GenBank/DDBJ databases">
        <title>Streptomyces corallinus and Kineosporia corallina sp. nov., two new coral-derived marine actinobacteria.</title>
        <authorList>
            <person name="Buangrab K."/>
            <person name="Sutthacheep M."/>
            <person name="Yeemin T."/>
            <person name="Harunari E."/>
            <person name="Igarashi Y."/>
            <person name="Sripreechasak P."/>
            <person name="Kanchanasin P."/>
            <person name="Tanasupawat S."/>
            <person name="Phongsopitanun W."/>
        </authorList>
    </citation>
    <scope>NUCLEOTIDE SEQUENCE</scope>
    <source>
        <strain evidence="7">JCM 31032</strain>
    </source>
</reference>
<dbReference type="GO" id="GO:0016020">
    <property type="term" value="C:membrane"/>
    <property type="evidence" value="ECO:0007669"/>
    <property type="project" value="UniProtKB-SubCell"/>
</dbReference>
<dbReference type="AlphaFoldDB" id="A0A9X1NH38"/>
<keyword evidence="4 5" id="KW-0472">Membrane</keyword>
<evidence type="ECO:0000256" key="2">
    <source>
        <dbReference type="ARBA" id="ARBA00022692"/>
    </source>
</evidence>
<dbReference type="InterPro" id="IPR049453">
    <property type="entry name" value="Memb_transporter_dom"/>
</dbReference>
<keyword evidence="2 5" id="KW-0812">Transmembrane</keyword>
<organism evidence="7 8">
    <name type="scientific">Kineosporia babensis</name>
    <dbReference type="NCBI Taxonomy" id="499548"/>
    <lineage>
        <taxon>Bacteria</taxon>
        <taxon>Bacillati</taxon>
        <taxon>Actinomycetota</taxon>
        <taxon>Actinomycetes</taxon>
        <taxon>Kineosporiales</taxon>
        <taxon>Kineosporiaceae</taxon>
        <taxon>Kineosporia</taxon>
    </lineage>
</organism>
<gene>
    <name evidence="7" type="ORF">LR394_22950</name>
</gene>
<dbReference type="Proteomes" id="UP001138997">
    <property type="component" value="Unassembled WGS sequence"/>
</dbReference>